<dbReference type="EMBL" id="JBHUOV010000002">
    <property type="protein sequence ID" value="MFD2823797.1"/>
    <property type="molecule type" value="Genomic_DNA"/>
</dbReference>
<reference evidence="5" key="1">
    <citation type="journal article" date="2019" name="Int. J. Syst. Evol. Microbiol.">
        <title>The Global Catalogue of Microorganisms (GCM) 10K type strain sequencing project: providing services to taxonomists for standard genome sequencing and annotation.</title>
        <authorList>
            <consortium name="The Broad Institute Genomics Platform"/>
            <consortium name="The Broad Institute Genome Sequencing Center for Infectious Disease"/>
            <person name="Wu L."/>
            <person name="Ma J."/>
        </authorList>
    </citation>
    <scope>NUCLEOTIDE SEQUENCE [LARGE SCALE GENOMIC DNA]</scope>
    <source>
        <strain evidence="5">KCTC 32141</strain>
    </source>
</reference>
<dbReference type="PROSITE" id="PS51257">
    <property type="entry name" value="PROKAR_LIPOPROTEIN"/>
    <property type="match status" value="1"/>
</dbReference>
<dbReference type="Pfam" id="PF18962">
    <property type="entry name" value="Por_Secre_tail"/>
    <property type="match status" value="1"/>
</dbReference>
<feature type="domain" description="Secretion system C-terminal sorting" evidence="3">
    <location>
        <begin position="199"/>
        <end position="264"/>
    </location>
</feature>
<organism evidence="4 5">
    <name type="scientific">Lacinutrix iliipiscaria</name>
    <dbReference type="NCBI Taxonomy" id="1230532"/>
    <lineage>
        <taxon>Bacteria</taxon>
        <taxon>Pseudomonadati</taxon>
        <taxon>Bacteroidota</taxon>
        <taxon>Flavobacteriia</taxon>
        <taxon>Flavobacteriales</taxon>
        <taxon>Flavobacteriaceae</taxon>
        <taxon>Lacinutrix</taxon>
    </lineage>
</organism>
<sequence length="265" mass="29077">MKKLYNFLLLAFISCYGFAQSYDLGIIHITNYDFKIVAIPDFDSAGNTDISDVGFTLVLPAGNVDVINPVGLLTARPWTTNEYDAAFLTGLGLGDGTKDVFQFNMPPGQSILAHTTGQQIDLVSFSISNTPTSDQMYFLLNSDPIALGAGNVLDSFYNSNIDETTTQDYFSAPAAGLDSFMFSTLTVEDHVLSNTSISVYPNPTSHYINIDTALEISSVEIFDILGKKVLTTKNTRIDVSHFQKGLYLMNIFTKKGKLTKKIVIE</sequence>
<name>A0ABW5WM96_9FLAO</name>
<dbReference type="Proteomes" id="UP001597533">
    <property type="component" value="Unassembled WGS sequence"/>
</dbReference>
<dbReference type="RefSeq" id="WP_183488005.1">
    <property type="nucleotide sequence ID" value="NZ_JBHUOV010000002.1"/>
</dbReference>
<evidence type="ECO:0000256" key="2">
    <source>
        <dbReference type="SAM" id="SignalP"/>
    </source>
</evidence>
<evidence type="ECO:0000313" key="5">
    <source>
        <dbReference type="Proteomes" id="UP001597533"/>
    </source>
</evidence>
<feature type="chain" id="PRO_5046480392" evidence="2">
    <location>
        <begin position="20"/>
        <end position="265"/>
    </location>
</feature>
<evidence type="ECO:0000259" key="3">
    <source>
        <dbReference type="Pfam" id="PF18962"/>
    </source>
</evidence>
<evidence type="ECO:0000256" key="1">
    <source>
        <dbReference type="ARBA" id="ARBA00022729"/>
    </source>
</evidence>
<proteinExistence type="predicted"/>
<comment type="caution">
    <text evidence="4">The sequence shown here is derived from an EMBL/GenBank/DDBJ whole genome shotgun (WGS) entry which is preliminary data.</text>
</comment>
<keyword evidence="5" id="KW-1185">Reference proteome</keyword>
<dbReference type="NCBIfam" id="TIGR04183">
    <property type="entry name" value="Por_Secre_tail"/>
    <property type="match status" value="1"/>
</dbReference>
<keyword evidence="1 2" id="KW-0732">Signal</keyword>
<evidence type="ECO:0000313" key="4">
    <source>
        <dbReference type="EMBL" id="MFD2823797.1"/>
    </source>
</evidence>
<accession>A0ABW5WM96</accession>
<gene>
    <name evidence="4" type="ORF">ACFS5M_08955</name>
</gene>
<dbReference type="InterPro" id="IPR026444">
    <property type="entry name" value="Secre_tail"/>
</dbReference>
<feature type="signal peptide" evidence="2">
    <location>
        <begin position="1"/>
        <end position="19"/>
    </location>
</feature>
<protein>
    <submittedName>
        <fullName evidence="4">T9SS type A sorting domain-containing protein</fullName>
    </submittedName>
</protein>